<organism evidence="8 9">
    <name type="scientific">Wickerhamomyces mucosus</name>
    <dbReference type="NCBI Taxonomy" id="1378264"/>
    <lineage>
        <taxon>Eukaryota</taxon>
        <taxon>Fungi</taxon>
        <taxon>Dikarya</taxon>
        <taxon>Ascomycota</taxon>
        <taxon>Saccharomycotina</taxon>
        <taxon>Saccharomycetes</taxon>
        <taxon>Phaffomycetales</taxon>
        <taxon>Wickerhamomycetaceae</taxon>
        <taxon>Wickerhamomyces</taxon>
    </lineage>
</organism>
<reference evidence="8" key="1">
    <citation type="journal article" date="2021" name="Open Biol.">
        <title>Shared evolutionary footprints suggest mitochondrial oxidative damage underlies multiple complex I losses in fungi.</title>
        <authorList>
            <person name="Schikora-Tamarit M.A."/>
            <person name="Marcet-Houben M."/>
            <person name="Nosek J."/>
            <person name="Gabaldon T."/>
        </authorList>
    </citation>
    <scope>NUCLEOTIDE SEQUENCE</scope>
    <source>
        <strain evidence="8">CBS6341</strain>
    </source>
</reference>
<name>A0A9P8TBE6_9ASCO</name>
<dbReference type="InterPro" id="IPR016160">
    <property type="entry name" value="Ald_DH_CS_CYS"/>
</dbReference>
<dbReference type="InterPro" id="IPR012394">
    <property type="entry name" value="Aldehyde_DH_NAD(P)"/>
</dbReference>
<keyword evidence="9" id="KW-1185">Reference proteome</keyword>
<dbReference type="SUPFAM" id="SSF53720">
    <property type="entry name" value="ALDH-like"/>
    <property type="match status" value="1"/>
</dbReference>
<evidence type="ECO:0000256" key="4">
    <source>
        <dbReference type="PIRSR" id="PIRSR036492-1"/>
    </source>
</evidence>
<evidence type="ECO:0000256" key="5">
    <source>
        <dbReference type="PROSITE-ProRule" id="PRU10007"/>
    </source>
</evidence>
<dbReference type="InterPro" id="IPR029510">
    <property type="entry name" value="Ald_DH_CS_GLU"/>
</dbReference>
<gene>
    <name evidence="8" type="ORF">WICMUC_003783</name>
</gene>
<evidence type="ECO:0000259" key="7">
    <source>
        <dbReference type="Pfam" id="PF00171"/>
    </source>
</evidence>
<dbReference type="PROSITE" id="PS00687">
    <property type="entry name" value="ALDEHYDE_DEHYDR_GLU"/>
    <property type="match status" value="1"/>
</dbReference>
<dbReference type="Gene3D" id="3.40.309.10">
    <property type="entry name" value="Aldehyde Dehydrogenase, Chain A, domain 2"/>
    <property type="match status" value="1"/>
</dbReference>
<proteinExistence type="inferred from homology"/>
<dbReference type="GO" id="GO:0006081">
    <property type="term" value="P:aldehyde metabolic process"/>
    <property type="evidence" value="ECO:0007669"/>
    <property type="project" value="InterPro"/>
</dbReference>
<dbReference type="InterPro" id="IPR016163">
    <property type="entry name" value="Ald_DH_C"/>
</dbReference>
<dbReference type="FunFam" id="3.40.605.10:FF:000004">
    <property type="entry name" value="Aldehyde dehydrogenase"/>
    <property type="match status" value="1"/>
</dbReference>
<accession>A0A9P8TBE6</accession>
<dbReference type="Pfam" id="PF00171">
    <property type="entry name" value="Aldedh"/>
    <property type="match status" value="1"/>
</dbReference>
<dbReference type="InterPro" id="IPR015590">
    <property type="entry name" value="Aldehyde_DH_dom"/>
</dbReference>
<comment type="similarity">
    <text evidence="1 3 6">Belongs to the aldehyde dehydrogenase family.</text>
</comment>
<dbReference type="PANTHER" id="PTHR43570">
    <property type="entry name" value="ALDEHYDE DEHYDROGENASE"/>
    <property type="match status" value="1"/>
</dbReference>
<dbReference type="GO" id="GO:0005737">
    <property type="term" value="C:cytoplasm"/>
    <property type="evidence" value="ECO:0007669"/>
    <property type="project" value="TreeGrafter"/>
</dbReference>
<dbReference type="AlphaFoldDB" id="A0A9P8TBE6"/>
<reference evidence="8" key="2">
    <citation type="submission" date="2021-01" db="EMBL/GenBank/DDBJ databases">
        <authorList>
            <person name="Schikora-Tamarit M.A."/>
        </authorList>
    </citation>
    <scope>NUCLEOTIDE SEQUENCE</scope>
    <source>
        <strain evidence="8">CBS6341</strain>
    </source>
</reference>
<keyword evidence="2 3" id="KW-0560">Oxidoreductase</keyword>
<dbReference type="EMBL" id="JAEUBF010001028">
    <property type="protein sequence ID" value="KAH3673323.1"/>
    <property type="molecule type" value="Genomic_DNA"/>
</dbReference>
<dbReference type="PIRSF" id="PIRSF036492">
    <property type="entry name" value="ALDH"/>
    <property type="match status" value="1"/>
</dbReference>
<sequence>MSEELQYTDIKSIPSTIDNLKVTFHSGKTQSLSWRLDQLRNLYFALKDNEDEIKTALQLDLNKSDGETAIFELNVVYGDLLYVIENLSKWVKPTPVTDVSPLVKLSQPKIHHQPLGTVLIISAFNYPLTLSLQPLIGAIAGGNTVTLKLSESTSYTSDAITQIIHQYLDNESIAVINGGVEETTVLLQEKFDKILYTGNGTVGKIIAKKAAETLTPVILELGGKSPSFITENTDVKNLKIITKRLLLGKFINAGQTCIAPDYLLVHESKYDETLQNLLENVKLLYGDSNFRNYSKIIHERSFERLNNIINNSHGTIIFSGENAADKRFLHPTIIKDVTFEDSTMKEELFGPILPIIKYSNLNDIIDEVIIHHDTPLALYIFSNSSEDHNLISTRIRSGSIVFNETLLQAGIAQLPFGGIGSSGYGDYHGKSSFYAFTSQRASLNQPLWVEPFFEVKYPPISDFKLRVASFFAVPSPKFGRTGPVVPAFNITKIFKHTLFIVAFLGVYFGYNHDGATIVDIFIQRVENVIKAALGADVY</sequence>
<feature type="active site" evidence="4 5">
    <location>
        <position position="220"/>
    </location>
</feature>
<dbReference type="InterPro" id="IPR016162">
    <property type="entry name" value="Ald_DH_N"/>
</dbReference>
<evidence type="ECO:0000313" key="8">
    <source>
        <dbReference type="EMBL" id="KAH3673323.1"/>
    </source>
</evidence>
<dbReference type="OrthoDB" id="440325at2759"/>
<evidence type="ECO:0000313" key="9">
    <source>
        <dbReference type="Proteomes" id="UP000769528"/>
    </source>
</evidence>
<dbReference type="PANTHER" id="PTHR43570:SF16">
    <property type="entry name" value="ALDEHYDE DEHYDROGENASE TYPE III, ISOFORM Q"/>
    <property type="match status" value="1"/>
</dbReference>
<dbReference type="Proteomes" id="UP000769528">
    <property type="component" value="Unassembled WGS sequence"/>
</dbReference>
<evidence type="ECO:0000256" key="3">
    <source>
        <dbReference type="PIRNR" id="PIRNR036492"/>
    </source>
</evidence>
<dbReference type="InterPro" id="IPR016161">
    <property type="entry name" value="Ald_DH/histidinol_DH"/>
</dbReference>
<comment type="caution">
    <text evidence="8">The sequence shown here is derived from an EMBL/GenBank/DDBJ whole genome shotgun (WGS) entry which is preliminary data.</text>
</comment>
<evidence type="ECO:0000256" key="6">
    <source>
        <dbReference type="RuleBase" id="RU003345"/>
    </source>
</evidence>
<dbReference type="PROSITE" id="PS00070">
    <property type="entry name" value="ALDEHYDE_DEHYDR_CYS"/>
    <property type="match status" value="1"/>
</dbReference>
<feature type="active site" evidence="4">
    <location>
        <position position="257"/>
    </location>
</feature>
<feature type="domain" description="Aldehyde dehydrogenase" evidence="7">
    <location>
        <begin position="13"/>
        <end position="439"/>
    </location>
</feature>
<evidence type="ECO:0000256" key="2">
    <source>
        <dbReference type="ARBA" id="ARBA00023002"/>
    </source>
</evidence>
<evidence type="ECO:0000256" key="1">
    <source>
        <dbReference type="ARBA" id="ARBA00009986"/>
    </source>
</evidence>
<protein>
    <recommendedName>
        <fullName evidence="3">Aldehyde dehydrogenase</fullName>
    </recommendedName>
</protein>
<dbReference type="Gene3D" id="3.40.605.10">
    <property type="entry name" value="Aldehyde Dehydrogenase, Chain A, domain 1"/>
    <property type="match status" value="1"/>
</dbReference>
<dbReference type="GO" id="GO:0004029">
    <property type="term" value="F:aldehyde dehydrogenase (NAD+) activity"/>
    <property type="evidence" value="ECO:0007669"/>
    <property type="project" value="TreeGrafter"/>
</dbReference>